<evidence type="ECO:0000313" key="3">
    <source>
        <dbReference type="Proteomes" id="UP001457282"/>
    </source>
</evidence>
<name>A0AAW1XTQ4_RUBAR</name>
<evidence type="ECO:0000256" key="1">
    <source>
        <dbReference type="SAM" id="MobiDB-lite"/>
    </source>
</evidence>
<feature type="compositionally biased region" description="Polar residues" evidence="1">
    <location>
        <begin position="1"/>
        <end position="11"/>
    </location>
</feature>
<reference evidence="2 3" key="1">
    <citation type="journal article" date="2023" name="G3 (Bethesda)">
        <title>A chromosome-length genome assembly and annotation of blackberry (Rubus argutus, cv. 'Hillquist').</title>
        <authorList>
            <person name="Bruna T."/>
            <person name="Aryal R."/>
            <person name="Dudchenko O."/>
            <person name="Sargent D.J."/>
            <person name="Mead D."/>
            <person name="Buti M."/>
            <person name="Cavallini A."/>
            <person name="Hytonen T."/>
            <person name="Andres J."/>
            <person name="Pham M."/>
            <person name="Weisz D."/>
            <person name="Mascagni F."/>
            <person name="Usai G."/>
            <person name="Natali L."/>
            <person name="Bassil N."/>
            <person name="Fernandez G.E."/>
            <person name="Lomsadze A."/>
            <person name="Armour M."/>
            <person name="Olukolu B."/>
            <person name="Poorten T."/>
            <person name="Britton C."/>
            <person name="Davik J."/>
            <person name="Ashrafi H."/>
            <person name="Aiden E.L."/>
            <person name="Borodovsky M."/>
            <person name="Worthington M."/>
        </authorList>
    </citation>
    <scope>NUCLEOTIDE SEQUENCE [LARGE SCALE GENOMIC DNA]</scope>
    <source>
        <strain evidence="2">PI 553951</strain>
    </source>
</reference>
<gene>
    <name evidence="2" type="ORF">M0R45_016554</name>
</gene>
<keyword evidence="3" id="KW-1185">Reference proteome</keyword>
<accession>A0AAW1XTQ4</accession>
<feature type="region of interest" description="Disordered" evidence="1">
    <location>
        <begin position="1"/>
        <end position="28"/>
    </location>
</feature>
<comment type="caution">
    <text evidence="2">The sequence shown here is derived from an EMBL/GenBank/DDBJ whole genome shotgun (WGS) entry which is preliminary data.</text>
</comment>
<dbReference type="EMBL" id="JBEDUW010000003">
    <property type="protein sequence ID" value="KAK9939873.1"/>
    <property type="molecule type" value="Genomic_DNA"/>
</dbReference>
<dbReference type="AlphaFoldDB" id="A0AAW1XTQ4"/>
<dbReference type="Proteomes" id="UP001457282">
    <property type="component" value="Unassembled WGS sequence"/>
</dbReference>
<protein>
    <submittedName>
        <fullName evidence="2">Uncharacterized protein</fullName>
    </submittedName>
</protein>
<sequence>MNVNHISQAPAISSAPESELSSRRRYSHQHRRCLPVPPCTSIGVFFPIHRRRRSLFQICRQSVFNAVATSLFTDDVAASLAAFFSAEPIPSPLRDLISPIYGVIRRSIL</sequence>
<proteinExistence type="predicted"/>
<organism evidence="2 3">
    <name type="scientific">Rubus argutus</name>
    <name type="common">Southern blackberry</name>
    <dbReference type="NCBI Taxonomy" id="59490"/>
    <lineage>
        <taxon>Eukaryota</taxon>
        <taxon>Viridiplantae</taxon>
        <taxon>Streptophyta</taxon>
        <taxon>Embryophyta</taxon>
        <taxon>Tracheophyta</taxon>
        <taxon>Spermatophyta</taxon>
        <taxon>Magnoliopsida</taxon>
        <taxon>eudicotyledons</taxon>
        <taxon>Gunneridae</taxon>
        <taxon>Pentapetalae</taxon>
        <taxon>rosids</taxon>
        <taxon>fabids</taxon>
        <taxon>Rosales</taxon>
        <taxon>Rosaceae</taxon>
        <taxon>Rosoideae</taxon>
        <taxon>Rosoideae incertae sedis</taxon>
        <taxon>Rubus</taxon>
    </lineage>
</organism>
<evidence type="ECO:0000313" key="2">
    <source>
        <dbReference type="EMBL" id="KAK9939873.1"/>
    </source>
</evidence>